<evidence type="ECO:0000256" key="4">
    <source>
        <dbReference type="ARBA" id="ARBA00022583"/>
    </source>
</evidence>
<evidence type="ECO:0000256" key="5">
    <source>
        <dbReference type="ARBA" id="ARBA00022692"/>
    </source>
</evidence>
<feature type="domain" description="EGF-like" evidence="16">
    <location>
        <begin position="155"/>
        <end position="192"/>
    </location>
</feature>
<dbReference type="GO" id="GO:0005886">
    <property type="term" value="C:plasma membrane"/>
    <property type="evidence" value="ECO:0007669"/>
    <property type="project" value="TreeGrafter"/>
</dbReference>
<comment type="subcellular location">
    <subcellularLocation>
        <location evidence="1">Membrane</location>
        <topology evidence="1">Single-pass type I membrane protein</topology>
    </subcellularLocation>
</comment>
<keyword evidence="5" id="KW-0812">Transmembrane</keyword>
<reference evidence="18" key="2">
    <citation type="submission" date="2017-12" db="EMBL/GenBank/DDBJ databases">
        <title>Genome sequence of the Bar-tailed Godwit (Limosa lapponica baueri).</title>
        <authorList>
            <person name="Lima N.C.B."/>
            <person name="Parody-Merino A.M."/>
            <person name="Battley P.F."/>
            <person name="Fidler A.E."/>
            <person name="Prosdocimi F."/>
        </authorList>
    </citation>
    <scope>NUCLEOTIDE SEQUENCE [LARGE SCALE GENOMIC DNA]</scope>
</reference>
<accession>A0A2I0TF16</accession>
<keyword evidence="18" id="KW-1185">Reference proteome</keyword>
<dbReference type="InterPro" id="IPR018097">
    <property type="entry name" value="EGF_Ca-bd_CS"/>
</dbReference>
<dbReference type="Pfam" id="PF12662">
    <property type="entry name" value="cEGF"/>
    <property type="match status" value="1"/>
</dbReference>
<dbReference type="PROSITE" id="PS01209">
    <property type="entry name" value="LDLRA_1"/>
    <property type="match status" value="1"/>
</dbReference>
<keyword evidence="4" id="KW-0254">Endocytosis</keyword>
<feature type="disulfide bond" evidence="14">
    <location>
        <begin position="99"/>
        <end position="117"/>
    </location>
</feature>
<feature type="disulfide bond" evidence="14">
    <location>
        <begin position="92"/>
        <end position="104"/>
    </location>
</feature>
<evidence type="ECO:0000313" key="17">
    <source>
        <dbReference type="EMBL" id="PKU32365.1"/>
    </source>
</evidence>
<evidence type="ECO:0000256" key="10">
    <source>
        <dbReference type="ARBA" id="ARBA00023136"/>
    </source>
</evidence>
<dbReference type="SUPFAM" id="SSF57424">
    <property type="entry name" value="LDL receptor-like module"/>
    <property type="match status" value="3"/>
</dbReference>
<evidence type="ECO:0000256" key="11">
    <source>
        <dbReference type="ARBA" id="ARBA00023157"/>
    </source>
</evidence>
<feature type="disulfide bond" evidence="14">
    <location>
        <begin position="9"/>
        <end position="27"/>
    </location>
</feature>
<evidence type="ECO:0000256" key="1">
    <source>
        <dbReference type="ARBA" id="ARBA00004479"/>
    </source>
</evidence>
<dbReference type="FunFam" id="4.10.400.10:FF:000002">
    <property type="entry name" value="Low-density lipoprotein receptor-related protein 1"/>
    <property type="match status" value="1"/>
</dbReference>
<evidence type="ECO:0000256" key="8">
    <source>
        <dbReference type="ARBA" id="ARBA00022837"/>
    </source>
</evidence>
<evidence type="ECO:0000259" key="15">
    <source>
        <dbReference type="SMART" id="SM00179"/>
    </source>
</evidence>
<protein>
    <recommendedName>
        <fullName evidence="19">EGF-like domain-containing protein</fullName>
    </recommendedName>
</protein>
<dbReference type="Gene3D" id="2.10.25.10">
    <property type="entry name" value="Laminin"/>
    <property type="match status" value="2"/>
</dbReference>
<evidence type="ECO:0000256" key="12">
    <source>
        <dbReference type="ARBA" id="ARBA00023170"/>
    </source>
</evidence>
<keyword evidence="8" id="KW-0106">Calcium</keyword>
<dbReference type="InterPro" id="IPR023415">
    <property type="entry name" value="LDLR_class-A_CS"/>
</dbReference>
<dbReference type="OrthoDB" id="9397044at2759"/>
<keyword evidence="13" id="KW-0325">Glycoprotein</keyword>
<dbReference type="SUPFAM" id="SSF57196">
    <property type="entry name" value="EGF/Laminin"/>
    <property type="match status" value="1"/>
</dbReference>
<dbReference type="InterPro" id="IPR001881">
    <property type="entry name" value="EGF-like_Ca-bd_dom"/>
</dbReference>
<reference evidence="18" key="1">
    <citation type="submission" date="2017-11" db="EMBL/GenBank/DDBJ databases">
        <authorList>
            <person name="Lima N.C."/>
            <person name="Parody-Merino A.M."/>
            <person name="Battley P.F."/>
            <person name="Fidler A.E."/>
            <person name="Prosdocimi F."/>
        </authorList>
    </citation>
    <scope>NUCLEOTIDE SEQUENCE [LARGE SCALE GENOMIC DNA]</scope>
</reference>
<evidence type="ECO:0000256" key="6">
    <source>
        <dbReference type="ARBA" id="ARBA00022729"/>
    </source>
</evidence>
<feature type="disulfide bond" evidence="14">
    <location>
        <begin position="21"/>
        <end position="36"/>
    </location>
</feature>
<evidence type="ECO:0000256" key="9">
    <source>
        <dbReference type="ARBA" id="ARBA00022989"/>
    </source>
</evidence>
<dbReference type="CDD" id="cd00112">
    <property type="entry name" value="LDLa"/>
    <property type="match status" value="2"/>
</dbReference>
<dbReference type="GO" id="GO:0005509">
    <property type="term" value="F:calcium ion binding"/>
    <property type="evidence" value="ECO:0007669"/>
    <property type="project" value="InterPro"/>
</dbReference>
<keyword evidence="12" id="KW-0675">Receptor</keyword>
<dbReference type="Gene3D" id="4.10.400.10">
    <property type="entry name" value="Low-density Lipoprotein Receptor"/>
    <property type="match status" value="3"/>
</dbReference>
<dbReference type="InterPro" id="IPR000033">
    <property type="entry name" value="LDLR_classB_rpt"/>
</dbReference>
<evidence type="ECO:0000256" key="3">
    <source>
        <dbReference type="ARBA" id="ARBA00022536"/>
    </source>
</evidence>
<dbReference type="InterPro" id="IPR002172">
    <property type="entry name" value="LDrepeatLR_classA_rpt"/>
</dbReference>
<dbReference type="InterPro" id="IPR036055">
    <property type="entry name" value="LDL_receptor-like_sf"/>
</dbReference>
<dbReference type="InterPro" id="IPR051221">
    <property type="entry name" value="LDLR-related"/>
</dbReference>
<name>A0A2I0TF16_LIMLA</name>
<keyword evidence="7" id="KW-0677">Repeat</keyword>
<evidence type="ECO:0000256" key="7">
    <source>
        <dbReference type="ARBA" id="ARBA00022737"/>
    </source>
</evidence>
<feature type="disulfide bond" evidence="14">
    <location>
        <begin position="2"/>
        <end position="14"/>
    </location>
</feature>
<comment type="similarity">
    <text evidence="2">Belongs to the LDLR family.</text>
</comment>
<dbReference type="SUPFAM" id="SSF63825">
    <property type="entry name" value="YWTD domain"/>
    <property type="match status" value="1"/>
</dbReference>
<dbReference type="GO" id="GO:0006897">
    <property type="term" value="P:endocytosis"/>
    <property type="evidence" value="ECO:0007669"/>
    <property type="project" value="UniProtKB-KW"/>
</dbReference>
<dbReference type="FunFam" id="2.10.25.10:FF:000009">
    <property type="entry name" value="Low-density lipoprotein receptor isoform 1"/>
    <property type="match status" value="1"/>
</dbReference>
<dbReference type="InterPro" id="IPR011042">
    <property type="entry name" value="6-blade_b-propeller_TolB-like"/>
</dbReference>
<evidence type="ECO:0000256" key="14">
    <source>
        <dbReference type="PROSITE-ProRule" id="PRU00124"/>
    </source>
</evidence>
<dbReference type="FunFam" id="4.10.400.10:FF:000028">
    <property type="entry name" value="prolow-density lipoprotein receptor-related protein 1"/>
    <property type="match status" value="1"/>
</dbReference>
<organism evidence="17 18">
    <name type="scientific">Limosa lapponica baueri</name>
    <dbReference type="NCBI Taxonomy" id="1758121"/>
    <lineage>
        <taxon>Eukaryota</taxon>
        <taxon>Metazoa</taxon>
        <taxon>Chordata</taxon>
        <taxon>Craniata</taxon>
        <taxon>Vertebrata</taxon>
        <taxon>Euteleostomi</taxon>
        <taxon>Archelosauria</taxon>
        <taxon>Archosauria</taxon>
        <taxon>Dinosauria</taxon>
        <taxon>Saurischia</taxon>
        <taxon>Theropoda</taxon>
        <taxon>Coelurosauria</taxon>
        <taxon>Aves</taxon>
        <taxon>Neognathae</taxon>
        <taxon>Neoaves</taxon>
        <taxon>Charadriiformes</taxon>
        <taxon>Scolopacidae</taxon>
        <taxon>Limosa</taxon>
    </lineage>
</organism>
<sequence length="272" mass="30210">MCASTEFHCADGICIGKSAQCNQIIDCADASDEKNCNNTNCAYFYKLGIKSSGFISCNSTSLCILPEWICDGSNDCGDYTDELKCPAPNNTCDENAFMCHNKVCIPKQFVCDHDDDCGDGSDESLECGKYNKSRCQCWPGFRLKDDGKTCIDIDECSSGFPCSQQCINTYGTYKCLCGDGYEIQPDNPNGCKSLSDEEPFLILADHHEIRKISTDGSNYTLLKQGLNNVIAIDFDYREEFLYWIDSSRPNGSRINRMSLNGSDIKVSIAYIQ</sequence>
<keyword evidence="10" id="KW-0472">Membrane</keyword>
<evidence type="ECO:0008006" key="19">
    <source>
        <dbReference type="Google" id="ProtNLM"/>
    </source>
</evidence>
<dbReference type="Gene3D" id="2.120.10.30">
    <property type="entry name" value="TolB, C-terminal domain"/>
    <property type="match status" value="1"/>
</dbReference>
<keyword evidence="3" id="KW-0245">EGF-like domain</keyword>
<feature type="domain" description="EGF-like calcium-binding" evidence="15">
    <location>
        <begin position="152"/>
        <end position="192"/>
    </location>
</feature>
<dbReference type="SMART" id="SM00179">
    <property type="entry name" value="EGF_CA"/>
    <property type="match status" value="1"/>
</dbReference>
<dbReference type="CDD" id="cd00054">
    <property type="entry name" value="EGF_CA"/>
    <property type="match status" value="1"/>
</dbReference>
<dbReference type="GO" id="GO:0043235">
    <property type="term" value="C:receptor complex"/>
    <property type="evidence" value="ECO:0007669"/>
    <property type="project" value="TreeGrafter"/>
</dbReference>
<proteinExistence type="inferred from homology"/>
<comment type="caution">
    <text evidence="14">Lacks conserved residue(s) required for the propagation of feature annotation.</text>
</comment>
<feature type="disulfide bond" evidence="14">
    <location>
        <begin position="70"/>
        <end position="85"/>
    </location>
</feature>
<dbReference type="InterPro" id="IPR000152">
    <property type="entry name" value="EGF-type_Asp/Asn_hydroxyl_site"/>
</dbReference>
<dbReference type="Pfam" id="PF00057">
    <property type="entry name" value="Ldl_recept_a"/>
    <property type="match status" value="3"/>
</dbReference>
<dbReference type="PANTHER" id="PTHR22722:SF5">
    <property type="entry name" value="LOW-DENSITY LIPOPROTEIN RECEPTOR-RELATED PROTEIN 1B"/>
    <property type="match status" value="1"/>
</dbReference>
<dbReference type="PROSITE" id="PS50068">
    <property type="entry name" value="LDLRA_2"/>
    <property type="match status" value="3"/>
</dbReference>
<dbReference type="GO" id="GO:0005041">
    <property type="term" value="F:low-density lipoprotein particle receptor activity"/>
    <property type="evidence" value="ECO:0007669"/>
    <property type="project" value="TreeGrafter"/>
</dbReference>
<keyword evidence="11 14" id="KW-1015">Disulfide bond</keyword>
<feature type="domain" description="EGF-like" evidence="16">
    <location>
        <begin position="91"/>
        <end position="151"/>
    </location>
</feature>
<dbReference type="PANTHER" id="PTHR22722">
    <property type="entry name" value="LOW-DENSITY LIPOPROTEIN RECEPTOR-RELATED PROTEIN 2-RELATED"/>
    <property type="match status" value="1"/>
</dbReference>
<dbReference type="EMBL" id="KZ511395">
    <property type="protein sequence ID" value="PKU32365.1"/>
    <property type="molecule type" value="Genomic_DNA"/>
</dbReference>
<dbReference type="SMART" id="SM00135">
    <property type="entry name" value="LY"/>
    <property type="match status" value="1"/>
</dbReference>
<dbReference type="PRINTS" id="PR00261">
    <property type="entry name" value="LDLRECEPTOR"/>
</dbReference>
<dbReference type="InterPro" id="IPR026823">
    <property type="entry name" value="cEGF"/>
</dbReference>
<evidence type="ECO:0000259" key="16">
    <source>
        <dbReference type="SMART" id="SM00181"/>
    </source>
</evidence>
<dbReference type="PROSITE" id="PS01187">
    <property type="entry name" value="EGF_CA"/>
    <property type="match status" value="1"/>
</dbReference>
<dbReference type="SMART" id="SM00181">
    <property type="entry name" value="EGF"/>
    <property type="match status" value="2"/>
</dbReference>
<dbReference type="Proteomes" id="UP000233556">
    <property type="component" value="Unassembled WGS sequence"/>
</dbReference>
<keyword evidence="9" id="KW-1133">Transmembrane helix</keyword>
<dbReference type="SMART" id="SM00192">
    <property type="entry name" value="LDLa"/>
    <property type="match status" value="3"/>
</dbReference>
<evidence type="ECO:0000256" key="13">
    <source>
        <dbReference type="ARBA" id="ARBA00023180"/>
    </source>
</evidence>
<evidence type="ECO:0000256" key="2">
    <source>
        <dbReference type="ARBA" id="ARBA00009939"/>
    </source>
</evidence>
<dbReference type="PROSITE" id="PS00010">
    <property type="entry name" value="ASX_HYDROXYL"/>
    <property type="match status" value="1"/>
</dbReference>
<dbReference type="AlphaFoldDB" id="A0A2I0TF16"/>
<gene>
    <name evidence="17" type="ORF">llap_17331</name>
</gene>
<keyword evidence="6" id="KW-0732">Signal</keyword>
<evidence type="ECO:0000313" key="18">
    <source>
        <dbReference type="Proteomes" id="UP000233556"/>
    </source>
</evidence>
<dbReference type="InterPro" id="IPR000742">
    <property type="entry name" value="EGF"/>
</dbReference>